<evidence type="ECO:0000256" key="5">
    <source>
        <dbReference type="PROSITE-ProRule" id="PRU00339"/>
    </source>
</evidence>
<dbReference type="Pfam" id="PF00069">
    <property type="entry name" value="Pkinase"/>
    <property type="match status" value="1"/>
</dbReference>
<dbReference type="SMART" id="SM00028">
    <property type="entry name" value="TPR"/>
    <property type="match status" value="4"/>
</dbReference>
<keyword evidence="3 8" id="KW-0418">Kinase</keyword>
<keyword evidence="5" id="KW-0802">TPR repeat</keyword>
<dbReference type="InterPro" id="IPR011990">
    <property type="entry name" value="TPR-like_helical_dom_sf"/>
</dbReference>
<dbReference type="Gene3D" id="3.30.200.20">
    <property type="entry name" value="Phosphorylase Kinase, domain 1"/>
    <property type="match status" value="1"/>
</dbReference>
<dbReference type="PROSITE" id="PS50005">
    <property type="entry name" value="TPR"/>
    <property type="match status" value="1"/>
</dbReference>
<dbReference type="RefSeq" id="WP_145062756.1">
    <property type="nucleotide sequence ID" value="NZ_CP036287.1"/>
</dbReference>
<reference evidence="8 9" key="1">
    <citation type="submission" date="2019-02" db="EMBL/GenBank/DDBJ databases">
        <title>Deep-cultivation of Planctomycetes and their phenomic and genomic characterization uncovers novel biology.</title>
        <authorList>
            <person name="Wiegand S."/>
            <person name="Jogler M."/>
            <person name="Boedeker C."/>
            <person name="Pinto D."/>
            <person name="Vollmers J."/>
            <person name="Rivas-Marin E."/>
            <person name="Kohn T."/>
            <person name="Peeters S.H."/>
            <person name="Heuer A."/>
            <person name="Rast P."/>
            <person name="Oberbeckmann S."/>
            <person name="Bunk B."/>
            <person name="Jeske O."/>
            <person name="Meyerdierks A."/>
            <person name="Storesund J.E."/>
            <person name="Kallscheuer N."/>
            <person name="Luecker S."/>
            <person name="Lage O.M."/>
            <person name="Pohl T."/>
            <person name="Merkel B.J."/>
            <person name="Hornburger P."/>
            <person name="Mueller R.-W."/>
            <person name="Bruemmer F."/>
            <person name="Labrenz M."/>
            <person name="Spormann A.M."/>
            <person name="Op den Camp H."/>
            <person name="Overmann J."/>
            <person name="Amann R."/>
            <person name="Jetten M.S.M."/>
            <person name="Mascher T."/>
            <person name="Medema M.H."/>
            <person name="Devos D.P."/>
            <person name="Kaster A.-K."/>
            <person name="Ovreas L."/>
            <person name="Rohde M."/>
            <person name="Galperin M.Y."/>
            <person name="Jogler C."/>
        </authorList>
    </citation>
    <scope>NUCLEOTIDE SEQUENCE [LARGE SCALE GENOMIC DNA]</scope>
    <source>
        <strain evidence="8 9">Pla133</strain>
    </source>
</reference>
<dbReference type="GO" id="GO:0004674">
    <property type="term" value="F:protein serine/threonine kinase activity"/>
    <property type="evidence" value="ECO:0007669"/>
    <property type="project" value="UniProtKB-EC"/>
</dbReference>
<feature type="domain" description="Protein kinase" evidence="7">
    <location>
        <begin position="80"/>
        <end position="359"/>
    </location>
</feature>
<evidence type="ECO:0000256" key="3">
    <source>
        <dbReference type="ARBA" id="ARBA00022777"/>
    </source>
</evidence>
<gene>
    <name evidence="8" type="primary">pknB_8</name>
    <name evidence="8" type="ORF">Pla133_08640</name>
</gene>
<dbReference type="KEGG" id="pbap:Pla133_08640"/>
<dbReference type="InterPro" id="IPR017441">
    <property type="entry name" value="Protein_kinase_ATP_BS"/>
</dbReference>
<dbReference type="EMBL" id="CP036287">
    <property type="protein sequence ID" value="QDU65798.1"/>
    <property type="molecule type" value="Genomic_DNA"/>
</dbReference>
<dbReference type="PROSITE" id="PS00108">
    <property type="entry name" value="PROTEIN_KINASE_ST"/>
    <property type="match status" value="1"/>
</dbReference>
<organism evidence="8 9">
    <name type="scientific">Engelhardtia mirabilis</name>
    <dbReference type="NCBI Taxonomy" id="2528011"/>
    <lineage>
        <taxon>Bacteria</taxon>
        <taxon>Pseudomonadati</taxon>
        <taxon>Planctomycetota</taxon>
        <taxon>Planctomycetia</taxon>
        <taxon>Planctomycetia incertae sedis</taxon>
        <taxon>Engelhardtia</taxon>
    </lineage>
</organism>
<evidence type="ECO:0000256" key="4">
    <source>
        <dbReference type="ARBA" id="ARBA00022840"/>
    </source>
</evidence>
<evidence type="ECO:0000313" key="9">
    <source>
        <dbReference type="Proteomes" id="UP000316921"/>
    </source>
</evidence>
<dbReference type="CDD" id="cd14014">
    <property type="entry name" value="STKc_PknB_like"/>
    <property type="match status" value="1"/>
</dbReference>
<dbReference type="EC" id="2.7.11.1" evidence="8"/>
<protein>
    <submittedName>
        <fullName evidence="8">Serine/threonine-protein kinase PknB</fullName>
        <ecNumber evidence="8">2.7.11.1</ecNumber>
    </submittedName>
</protein>
<sequence>MSDDQPLPLQDEPHRAAVEELVIAALERHEQEGEAGVVSLLEGHPELASDVRRRLARLARMGLLDRGALGEGLPERVGDYRIEALIGEGGMGVVYRARDDELGRSVALKVLRPELLLVPGARERVRREATAAAQLAHPGVAALHRFGEHEGVPWLAMELVEGRSLAQILEAVAEHDGDNLDGATLVPGSDDGWTRACLRVARDVARALEHAHGRRVLHRDVKPSNVIVTDDGRARLVDFGLARIDGAARLTRTGTRLGSLQYMAPEQLAAASDTIDGRADVFSLGATLYELLTLQSPFAAPSPEETMRRIREGQLLPPRRLAPSLSRDVEAVVLKALATDPARRYATATALADDLDNLLALRPVSASPLGHFGVARLWLRRRPRIATGLGVALVAMVVAGATLAIQERRATTRVAAQREQADRNAASVRRLLTDLTLSLRTRLDIYDALDSAALSELATVETPAAFLPDLRDTDPLLVARSRLLLGAAAQARGDWSATRVHLNEAITALDRVPRDRNRGLLLLAHAMLGDLHEILGDRRACLDSYRDALEIYEQLERERQTEPADLGTVIGVLGNRAYLARIAGRLDDFERDVRRGREIAADAPDTPDANMSVARLEFEEAWMRMLADDLPVARRAAARAGAALERFEGAGVVLPSPRLRYHRLLALLANMEGDEPAALAELATARQFLPTVEAAAGDYFCALQRLMFTDQWGQSLRSGPELLEATTECDQALELALERHSNIASICEVGLNVAARQCARWEALGDVERARADIERAVGLLDDAVRPTERADALLSLGIASSNLGDDDRAIAFLEQALEVVESPQTVGTTTALVLERSTANILARLGTALLRAGRPAEALVVLERADGSLRELVDRAPSTNERRSLASVGQELANIAIDEGDFDRSAERLTRSLAWLDPQADAENADPWLRLERAWQTFSLIAAHMNRGARDEGWEVIDRALAFTPQIADPELAYEIGLIATQSLRVGTPHEAEDIRRSLDALEQCADFGLAAPDRFAPETDVWAPLQADERFAPIVERIARNAAR</sequence>
<dbReference type="PANTHER" id="PTHR43289">
    <property type="entry name" value="MITOGEN-ACTIVATED PROTEIN KINASE KINASE KINASE 20-RELATED"/>
    <property type="match status" value="1"/>
</dbReference>
<dbReference type="SUPFAM" id="SSF56112">
    <property type="entry name" value="Protein kinase-like (PK-like)"/>
    <property type="match status" value="1"/>
</dbReference>
<dbReference type="GO" id="GO:0005524">
    <property type="term" value="F:ATP binding"/>
    <property type="evidence" value="ECO:0007669"/>
    <property type="project" value="UniProtKB-UniRule"/>
</dbReference>
<dbReference type="AlphaFoldDB" id="A0A518BFQ2"/>
<evidence type="ECO:0000313" key="8">
    <source>
        <dbReference type="EMBL" id="QDU65798.1"/>
    </source>
</evidence>
<dbReference type="Proteomes" id="UP000316921">
    <property type="component" value="Chromosome"/>
</dbReference>
<keyword evidence="1 8" id="KW-0808">Transferase</keyword>
<feature type="repeat" description="TPR" evidence="5">
    <location>
        <begin position="791"/>
        <end position="824"/>
    </location>
</feature>
<dbReference type="Pfam" id="PF13176">
    <property type="entry name" value="TPR_7"/>
    <property type="match status" value="1"/>
</dbReference>
<dbReference type="PROSITE" id="PS00107">
    <property type="entry name" value="PROTEIN_KINASE_ATP"/>
    <property type="match status" value="1"/>
</dbReference>
<dbReference type="InterPro" id="IPR008271">
    <property type="entry name" value="Ser/Thr_kinase_AS"/>
</dbReference>
<evidence type="ECO:0000256" key="6">
    <source>
        <dbReference type="PROSITE-ProRule" id="PRU10141"/>
    </source>
</evidence>
<dbReference type="InterPro" id="IPR019734">
    <property type="entry name" value="TPR_rpt"/>
</dbReference>
<name>A0A518BFQ2_9BACT</name>
<evidence type="ECO:0000256" key="2">
    <source>
        <dbReference type="ARBA" id="ARBA00022741"/>
    </source>
</evidence>
<dbReference type="PROSITE" id="PS50011">
    <property type="entry name" value="PROTEIN_KINASE_DOM"/>
    <property type="match status" value="1"/>
</dbReference>
<dbReference type="InterPro" id="IPR000719">
    <property type="entry name" value="Prot_kinase_dom"/>
</dbReference>
<proteinExistence type="predicted"/>
<evidence type="ECO:0000259" key="7">
    <source>
        <dbReference type="PROSITE" id="PS50011"/>
    </source>
</evidence>
<keyword evidence="2 6" id="KW-0547">Nucleotide-binding</keyword>
<keyword evidence="4 6" id="KW-0067">ATP-binding</keyword>
<keyword evidence="9" id="KW-1185">Reference proteome</keyword>
<dbReference type="SUPFAM" id="SSF48452">
    <property type="entry name" value="TPR-like"/>
    <property type="match status" value="2"/>
</dbReference>
<dbReference type="InterPro" id="IPR011009">
    <property type="entry name" value="Kinase-like_dom_sf"/>
</dbReference>
<feature type="binding site" evidence="6">
    <location>
        <position position="109"/>
    </location>
    <ligand>
        <name>ATP</name>
        <dbReference type="ChEBI" id="CHEBI:30616"/>
    </ligand>
</feature>
<evidence type="ECO:0000256" key="1">
    <source>
        <dbReference type="ARBA" id="ARBA00022679"/>
    </source>
</evidence>
<dbReference type="PANTHER" id="PTHR43289:SF6">
    <property type="entry name" value="SERINE_THREONINE-PROTEIN KINASE NEKL-3"/>
    <property type="match status" value="1"/>
</dbReference>
<dbReference type="SMART" id="SM00220">
    <property type="entry name" value="S_TKc"/>
    <property type="match status" value="1"/>
</dbReference>
<accession>A0A518BFQ2</accession>
<dbReference type="Gene3D" id="1.10.510.10">
    <property type="entry name" value="Transferase(Phosphotransferase) domain 1"/>
    <property type="match status" value="1"/>
</dbReference>
<dbReference type="Gene3D" id="1.25.40.10">
    <property type="entry name" value="Tetratricopeptide repeat domain"/>
    <property type="match status" value="2"/>
</dbReference>